<evidence type="ECO:0000313" key="2">
    <source>
        <dbReference type="Proteomes" id="UP001426770"/>
    </source>
</evidence>
<dbReference type="EMBL" id="BAABRR010000006">
    <property type="protein sequence ID" value="GAA5519061.1"/>
    <property type="molecule type" value="Genomic_DNA"/>
</dbReference>
<proteinExistence type="predicted"/>
<gene>
    <name evidence="1" type="ORF">Lsed01_01499</name>
</gene>
<protein>
    <submittedName>
        <fullName evidence="1">Uncharacterized protein</fullName>
    </submittedName>
</protein>
<reference evidence="1 2" key="1">
    <citation type="submission" date="2024-02" db="EMBL/GenBank/DDBJ databases">
        <title>Lysinimicrobium sediminis NBRC 112286.</title>
        <authorList>
            <person name="Ichikawa N."/>
            <person name="Katano-Makiyama Y."/>
            <person name="Hidaka K."/>
        </authorList>
    </citation>
    <scope>NUCLEOTIDE SEQUENCE [LARGE SCALE GENOMIC DNA]</scope>
    <source>
        <strain evidence="1 2">NBRC 112286</strain>
    </source>
</reference>
<organism evidence="1 2">
    <name type="scientific">Demequina sediminis</name>
    <dbReference type="NCBI Taxonomy" id="1930058"/>
    <lineage>
        <taxon>Bacteria</taxon>
        <taxon>Bacillati</taxon>
        <taxon>Actinomycetota</taxon>
        <taxon>Actinomycetes</taxon>
        <taxon>Micrococcales</taxon>
        <taxon>Demequinaceae</taxon>
        <taxon>Demequina</taxon>
    </lineage>
</organism>
<dbReference type="RefSeq" id="WP_345379401.1">
    <property type="nucleotide sequence ID" value="NZ_BAABRR010000006.1"/>
</dbReference>
<sequence length="113" mass="11378">MSLAVNVADPMGGAGGAYLASPITVTVVTWPKTTRNANVSGFDTTLWSYSNGVFTYLGGNLVAGTSPASATLAFRRTWGSSDDLVSEDLVFALSGNSGGGPVNATISVTVTAA</sequence>
<name>A0ABP9WK62_9MICO</name>
<accession>A0ABP9WK62</accession>
<keyword evidence="2" id="KW-1185">Reference proteome</keyword>
<evidence type="ECO:0000313" key="1">
    <source>
        <dbReference type="EMBL" id="GAA5519061.1"/>
    </source>
</evidence>
<dbReference type="Proteomes" id="UP001426770">
    <property type="component" value="Unassembled WGS sequence"/>
</dbReference>
<comment type="caution">
    <text evidence="1">The sequence shown here is derived from an EMBL/GenBank/DDBJ whole genome shotgun (WGS) entry which is preliminary data.</text>
</comment>